<dbReference type="EMBL" id="JAEUBG010005503">
    <property type="protein sequence ID" value="KAH3674520.1"/>
    <property type="molecule type" value="Genomic_DNA"/>
</dbReference>
<dbReference type="AlphaFoldDB" id="A0A9P8PN44"/>
<evidence type="ECO:0000313" key="1">
    <source>
        <dbReference type="EMBL" id="KAH3674520.1"/>
    </source>
</evidence>
<sequence length="314" mass="35708">MYSPRHSARDMSPSLQVPNLPANRVNPQMANGINNVRERIAAPTICQIPAIITLWKISLALSEIVNNFNALKAFKPLTILDNFSFPCVIAIMSIHKETNLSENWKKGLSYSSEIQNRELKRRFNSDILINLETVRYNTDPFLVSLNRSKKLFEPKLTSSSSWPSEVKRSSSRRNSWITIPLRSNFSTLSVLWSGTVIVLVPQLNMDLRFLTTSTRDSANFLISRGNSTMTNLWAWNFLFSFSDTSNESPMIPMKMFNTIELDSTNHAMNKTPLQKIENLLGANDCMSNINSDQFSVEVITNKPKSVFGMFWNVN</sequence>
<proteinExistence type="predicted"/>
<organism evidence="1 2">
    <name type="scientific">Wickerhamomyces pijperi</name>
    <name type="common">Yeast</name>
    <name type="synonym">Pichia pijperi</name>
    <dbReference type="NCBI Taxonomy" id="599730"/>
    <lineage>
        <taxon>Eukaryota</taxon>
        <taxon>Fungi</taxon>
        <taxon>Dikarya</taxon>
        <taxon>Ascomycota</taxon>
        <taxon>Saccharomycotina</taxon>
        <taxon>Saccharomycetes</taxon>
        <taxon>Phaffomycetales</taxon>
        <taxon>Wickerhamomycetaceae</taxon>
        <taxon>Wickerhamomyces</taxon>
    </lineage>
</organism>
<comment type="caution">
    <text evidence="1">The sequence shown here is derived from an EMBL/GenBank/DDBJ whole genome shotgun (WGS) entry which is preliminary data.</text>
</comment>
<reference evidence="1" key="2">
    <citation type="submission" date="2021-01" db="EMBL/GenBank/DDBJ databases">
        <authorList>
            <person name="Schikora-Tamarit M.A."/>
        </authorList>
    </citation>
    <scope>NUCLEOTIDE SEQUENCE</scope>
    <source>
        <strain evidence="1">CBS2887</strain>
    </source>
</reference>
<keyword evidence="2" id="KW-1185">Reference proteome</keyword>
<evidence type="ECO:0000313" key="2">
    <source>
        <dbReference type="Proteomes" id="UP000774326"/>
    </source>
</evidence>
<dbReference type="Proteomes" id="UP000774326">
    <property type="component" value="Unassembled WGS sequence"/>
</dbReference>
<gene>
    <name evidence="1" type="ORF">WICPIJ_009558</name>
</gene>
<accession>A0A9P8PN44</accession>
<name>A0A9P8PN44_WICPI</name>
<reference evidence="1" key="1">
    <citation type="journal article" date="2021" name="Open Biol.">
        <title>Shared evolutionary footprints suggest mitochondrial oxidative damage underlies multiple complex I losses in fungi.</title>
        <authorList>
            <person name="Schikora-Tamarit M.A."/>
            <person name="Marcet-Houben M."/>
            <person name="Nosek J."/>
            <person name="Gabaldon T."/>
        </authorList>
    </citation>
    <scope>NUCLEOTIDE SEQUENCE</scope>
    <source>
        <strain evidence="1">CBS2887</strain>
    </source>
</reference>
<protein>
    <submittedName>
        <fullName evidence="1">Uncharacterized protein</fullName>
    </submittedName>
</protein>